<dbReference type="Proteomes" id="UP000327013">
    <property type="component" value="Chromosome 5"/>
</dbReference>
<protein>
    <submittedName>
        <fullName evidence="1">Uncharacterized protein</fullName>
    </submittedName>
</protein>
<evidence type="ECO:0000313" key="1">
    <source>
        <dbReference type="EMBL" id="KAE8055110.1"/>
    </source>
</evidence>
<dbReference type="AlphaFoldDB" id="A0A5N6R2E1"/>
<organism evidence="1 2">
    <name type="scientific">Carpinus fangiana</name>
    <dbReference type="NCBI Taxonomy" id="176857"/>
    <lineage>
        <taxon>Eukaryota</taxon>
        <taxon>Viridiplantae</taxon>
        <taxon>Streptophyta</taxon>
        <taxon>Embryophyta</taxon>
        <taxon>Tracheophyta</taxon>
        <taxon>Spermatophyta</taxon>
        <taxon>Magnoliopsida</taxon>
        <taxon>eudicotyledons</taxon>
        <taxon>Gunneridae</taxon>
        <taxon>Pentapetalae</taxon>
        <taxon>rosids</taxon>
        <taxon>fabids</taxon>
        <taxon>Fagales</taxon>
        <taxon>Betulaceae</taxon>
        <taxon>Carpinus</taxon>
    </lineage>
</organism>
<sequence>MAATCFPFFYIDIDGSKLCEVKNEERSPQLGHGIKKMKLGFGTEGSKYLRFCAEDSRTLAKEELFGVIKAVAIGMEIS</sequence>
<accession>A0A5N6R2E1</accession>
<dbReference type="EMBL" id="CM017325">
    <property type="protein sequence ID" value="KAE8055110.1"/>
    <property type="molecule type" value="Genomic_DNA"/>
</dbReference>
<gene>
    <name evidence="1" type="ORF">FH972_011971</name>
</gene>
<reference evidence="1 2" key="1">
    <citation type="submission" date="2019-06" db="EMBL/GenBank/DDBJ databases">
        <title>A chromosomal-level reference genome of Carpinus fangiana (Coryloideae, Betulaceae).</title>
        <authorList>
            <person name="Yang X."/>
            <person name="Wang Z."/>
            <person name="Zhang L."/>
            <person name="Hao G."/>
            <person name="Liu J."/>
            <person name="Yang Y."/>
        </authorList>
    </citation>
    <scope>NUCLEOTIDE SEQUENCE [LARGE SCALE GENOMIC DNA]</scope>
    <source>
        <strain evidence="1">Cfa_2016G</strain>
        <tissue evidence="1">Leaf</tissue>
    </source>
</reference>
<proteinExistence type="predicted"/>
<keyword evidence="2" id="KW-1185">Reference proteome</keyword>
<name>A0A5N6R2E1_9ROSI</name>
<evidence type="ECO:0000313" key="2">
    <source>
        <dbReference type="Proteomes" id="UP000327013"/>
    </source>
</evidence>